<dbReference type="PANTHER" id="PTHR31223">
    <property type="entry name" value="LOG FAMILY PROTEIN YJL055W"/>
    <property type="match status" value="1"/>
</dbReference>
<evidence type="ECO:0000313" key="2">
    <source>
        <dbReference type="Proteomes" id="UP001280121"/>
    </source>
</evidence>
<dbReference type="Gene3D" id="3.40.50.450">
    <property type="match status" value="1"/>
</dbReference>
<accession>A0AAD9X5W2</accession>
<organism evidence="1 2">
    <name type="scientific">Dipteronia dyeriana</name>
    <dbReference type="NCBI Taxonomy" id="168575"/>
    <lineage>
        <taxon>Eukaryota</taxon>
        <taxon>Viridiplantae</taxon>
        <taxon>Streptophyta</taxon>
        <taxon>Embryophyta</taxon>
        <taxon>Tracheophyta</taxon>
        <taxon>Spermatophyta</taxon>
        <taxon>Magnoliopsida</taxon>
        <taxon>eudicotyledons</taxon>
        <taxon>Gunneridae</taxon>
        <taxon>Pentapetalae</taxon>
        <taxon>rosids</taxon>
        <taxon>malvids</taxon>
        <taxon>Sapindales</taxon>
        <taxon>Sapindaceae</taxon>
        <taxon>Hippocastanoideae</taxon>
        <taxon>Acereae</taxon>
        <taxon>Dipteronia</taxon>
    </lineage>
</organism>
<dbReference type="AlphaFoldDB" id="A0AAD9X5W2"/>
<dbReference type="GO" id="GO:0005634">
    <property type="term" value="C:nucleus"/>
    <property type="evidence" value="ECO:0007669"/>
    <property type="project" value="TreeGrafter"/>
</dbReference>
<dbReference type="GO" id="GO:0009691">
    <property type="term" value="P:cytokinin biosynthetic process"/>
    <property type="evidence" value="ECO:0007669"/>
    <property type="project" value="TreeGrafter"/>
</dbReference>
<proteinExistence type="predicted"/>
<keyword evidence="2" id="KW-1185">Reference proteome</keyword>
<dbReference type="AntiFam" id="ANF00038">
    <property type="entry name" value="Overlaps SRP RNA, same strand"/>
</dbReference>
<gene>
    <name evidence="1" type="ORF">Ddye_013301</name>
</gene>
<name>A0AAD9X5W2_9ROSI</name>
<sequence>MWILERRAQREAGFTEQRLPPSLGSERITGRCHLGPTWFCGLGSNWTITSLINIQNKNSESALMTSPSTKRFTNICVFGGTNYGKYKKFVDVATHLGKVLAERKIHLVYGGGNLGLMGYVS</sequence>
<evidence type="ECO:0000313" key="1">
    <source>
        <dbReference type="EMBL" id="KAK2653445.1"/>
    </source>
</evidence>
<dbReference type="Proteomes" id="UP001280121">
    <property type="component" value="Unassembled WGS sequence"/>
</dbReference>
<dbReference type="PANTHER" id="PTHR31223:SF70">
    <property type="entry name" value="LOG FAMILY PROTEIN YJL055W"/>
    <property type="match status" value="1"/>
</dbReference>
<dbReference type="SUPFAM" id="SSF102405">
    <property type="entry name" value="MCP/YpsA-like"/>
    <property type="match status" value="1"/>
</dbReference>
<protein>
    <submittedName>
        <fullName evidence="1">Uncharacterized protein</fullName>
    </submittedName>
</protein>
<dbReference type="GO" id="GO:0016799">
    <property type="term" value="F:hydrolase activity, hydrolyzing N-glycosyl compounds"/>
    <property type="evidence" value="ECO:0007669"/>
    <property type="project" value="TreeGrafter"/>
</dbReference>
<comment type="caution">
    <text evidence="1">The sequence shown here is derived from an EMBL/GenBank/DDBJ whole genome shotgun (WGS) entry which is preliminary data.</text>
</comment>
<dbReference type="EMBL" id="JANJYI010000004">
    <property type="protein sequence ID" value="KAK2653445.1"/>
    <property type="molecule type" value="Genomic_DNA"/>
</dbReference>
<dbReference type="GO" id="GO:0005829">
    <property type="term" value="C:cytosol"/>
    <property type="evidence" value="ECO:0007669"/>
    <property type="project" value="TreeGrafter"/>
</dbReference>
<reference evidence="1" key="1">
    <citation type="journal article" date="2023" name="Plant J.">
        <title>Genome sequences and population genomics provide insights into the demographic history, inbreeding, and mutation load of two 'living fossil' tree species of Dipteronia.</title>
        <authorList>
            <person name="Feng Y."/>
            <person name="Comes H.P."/>
            <person name="Chen J."/>
            <person name="Zhu S."/>
            <person name="Lu R."/>
            <person name="Zhang X."/>
            <person name="Li P."/>
            <person name="Qiu J."/>
            <person name="Olsen K.M."/>
            <person name="Qiu Y."/>
        </authorList>
    </citation>
    <scope>NUCLEOTIDE SEQUENCE</scope>
    <source>
        <strain evidence="1">KIB01</strain>
    </source>
</reference>